<organism evidence="1 2">
    <name type="scientific">Smallanthus sonchifolius</name>
    <dbReference type="NCBI Taxonomy" id="185202"/>
    <lineage>
        <taxon>Eukaryota</taxon>
        <taxon>Viridiplantae</taxon>
        <taxon>Streptophyta</taxon>
        <taxon>Embryophyta</taxon>
        <taxon>Tracheophyta</taxon>
        <taxon>Spermatophyta</taxon>
        <taxon>Magnoliopsida</taxon>
        <taxon>eudicotyledons</taxon>
        <taxon>Gunneridae</taxon>
        <taxon>Pentapetalae</taxon>
        <taxon>asterids</taxon>
        <taxon>campanulids</taxon>
        <taxon>Asterales</taxon>
        <taxon>Asteraceae</taxon>
        <taxon>Asteroideae</taxon>
        <taxon>Heliantheae alliance</taxon>
        <taxon>Millerieae</taxon>
        <taxon>Smallanthus</taxon>
    </lineage>
</organism>
<dbReference type="EMBL" id="CM042028">
    <property type="protein sequence ID" value="KAI3797148.1"/>
    <property type="molecule type" value="Genomic_DNA"/>
</dbReference>
<protein>
    <submittedName>
        <fullName evidence="1">Uncharacterized protein</fullName>
    </submittedName>
</protein>
<evidence type="ECO:0000313" key="2">
    <source>
        <dbReference type="Proteomes" id="UP001056120"/>
    </source>
</evidence>
<reference evidence="1 2" key="2">
    <citation type="journal article" date="2022" name="Mol. Ecol. Resour.">
        <title>The genomes of chicory, endive, great burdock and yacon provide insights into Asteraceae paleo-polyploidization history and plant inulin production.</title>
        <authorList>
            <person name="Fan W."/>
            <person name="Wang S."/>
            <person name="Wang H."/>
            <person name="Wang A."/>
            <person name="Jiang F."/>
            <person name="Liu H."/>
            <person name="Zhao H."/>
            <person name="Xu D."/>
            <person name="Zhang Y."/>
        </authorList>
    </citation>
    <scope>NUCLEOTIDE SEQUENCE [LARGE SCALE GENOMIC DNA]</scope>
    <source>
        <strain evidence="2">cv. Yunnan</strain>
        <tissue evidence="1">Leaves</tissue>
    </source>
</reference>
<reference evidence="2" key="1">
    <citation type="journal article" date="2022" name="Mol. Ecol. Resour.">
        <title>The genomes of chicory, endive, great burdock and yacon provide insights into Asteraceae palaeo-polyploidization history and plant inulin production.</title>
        <authorList>
            <person name="Fan W."/>
            <person name="Wang S."/>
            <person name="Wang H."/>
            <person name="Wang A."/>
            <person name="Jiang F."/>
            <person name="Liu H."/>
            <person name="Zhao H."/>
            <person name="Xu D."/>
            <person name="Zhang Y."/>
        </authorList>
    </citation>
    <scope>NUCLEOTIDE SEQUENCE [LARGE SCALE GENOMIC DNA]</scope>
    <source>
        <strain evidence="2">cv. Yunnan</strain>
    </source>
</reference>
<proteinExistence type="predicted"/>
<gene>
    <name evidence="1" type="ORF">L1987_32401</name>
</gene>
<dbReference type="Proteomes" id="UP001056120">
    <property type="component" value="Linkage Group LG11"/>
</dbReference>
<evidence type="ECO:0000313" key="1">
    <source>
        <dbReference type="EMBL" id="KAI3797148.1"/>
    </source>
</evidence>
<accession>A0ACB9HPA7</accession>
<keyword evidence="2" id="KW-1185">Reference proteome</keyword>
<sequence length="471" mass="54664">MVQGESAHSPIHEESAYASRVVTSLTRAEFRAQLSSAKSTSLSVHDSTSFVDATKKKEMSEEEEGVDSHVNVEADEKVHKALQDDDNVNANDEFDFGFNDGGDFNLDDMLINDDDLFFPHIKDTSLIASVQGGKNISVNPEEYASIMNTTSVHDNSLRIFTELIHQLWNKKRPFLLWTHNQVRKMRMIELQEENLKEEWNWNKHFQLYQTLSLLINKGINLHKILQQVDPNVLNDVKYLHYHGYLLEDIGKMYVNALRELVQKLKADISAEENERNKKNKTSRKHVKEIKKNKSLVDSSHNITHEEAEMIECISFLVEKGQSLNNLAGLSLARLQAQVSDYKQDNFTDLQKIKHKKAKMILNMQRSSSRGMVYRSSHVPTLPFAEAIDAQIRYIHSFQPFTRFYYLLHSKEDIVERDTRELLRMYDLYNLKVFYIYDLIALFTMKIKCHPDGMDAATHFMRILKNLIDEGF</sequence>
<comment type="caution">
    <text evidence="1">The sequence shown here is derived from an EMBL/GenBank/DDBJ whole genome shotgun (WGS) entry which is preliminary data.</text>
</comment>
<name>A0ACB9HPA7_9ASTR</name>